<proteinExistence type="predicted"/>
<accession>A0A5B8RF12</accession>
<evidence type="ECO:0008006" key="2">
    <source>
        <dbReference type="Google" id="ProtNLM"/>
    </source>
</evidence>
<dbReference type="InterPro" id="IPR010836">
    <property type="entry name" value="SapC"/>
</dbReference>
<gene>
    <name evidence="1" type="ORF">KBTEX_03988</name>
</gene>
<organism evidence="1">
    <name type="scientific">uncultured organism</name>
    <dbReference type="NCBI Taxonomy" id="155900"/>
    <lineage>
        <taxon>unclassified sequences</taxon>
        <taxon>environmental samples</taxon>
    </lineage>
</organism>
<dbReference type="AlphaFoldDB" id="A0A5B8RF12"/>
<protein>
    <recommendedName>
        <fullName evidence="2">SapC</fullName>
    </recommendedName>
</protein>
<dbReference type="EMBL" id="MN079301">
    <property type="protein sequence ID" value="QEA07629.1"/>
    <property type="molecule type" value="Genomic_DNA"/>
</dbReference>
<dbReference type="Pfam" id="PF07277">
    <property type="entry name" value="SapC"/>
    <property type="match status" value="1"/>
</dbReference>
<name>A0A5B8RF12_9ZZZZ</name>
<sequence length="252" mass="28253">MSALLFYREITLLNRERHRGLRLKPTGDCRFAANTHFVPLAGQEFYQAARDYPILFIGEGEQTVPIALLGLEPERNEFLDDDGQWLANVYVPAFIRRYPFVLADTDAERFSVCFDAAYEGWNESEGEALFDDNGANTPYLDEVVDFLRGFTAEMRRTEAFVRTLQDLGLLRPRTLQLSHPGGERFTVNDFQAIDEEAFRALGDDDVLALHREGFLGWVFAHLMSLGAANRLFDRHIAGRDAAAPAGAASGSA</sequence>
<reference evidence="1" key="1">
    <citation type="submission" date="2019-06" db="EMBL/GenBank/DDBJ databases">
        <authorList>
            <person name="Murdoch R.W."/>
            <person name="Fathepure B."/>
        </authorList>
    </citation>
    <scope>NUCLEOTIDE SEQUENCE</scope>
</reference>
<evidence type="ECO:0000313" key="1">
    <source>
        <dbReference type="EMBL" id="QEA07629.1"/>
    </source>
</evidence>